<dbReference type="EMBL" id="CACRTR010000016">
    <property type="protein sequence ID" value="VYU63476.1"/>
    <property type="molecule type" value="Genomic_DNA"/>
</dbReference>
<dbReference type="PANTHER" id="PTHR34180">
    <property type="entry name" value="PEPTIDASE C45"/>
    <property type="match status" value="1"/>
</dbReference>
<dbReference type="AlphaFoldDB" id="A0A6N3GG79"/>
<dbReference type="Pfam" id="PF03417">
    <property type="entry name" value="AAT"/>
    <property type="match status" value="1"/>
</dbReference>
<dbReference type="InterPro" id="IPR005079">
    <property type="entry name" value="Peptidase_C45_hydrolase"/>
</dbReference>
<evidence type="ECO:0000313" key="2">
    <source>
        <dbReference type="EMBL" id="VYU63476.1"/>
    </source>
</evidence>
<proteinExistence type="predicted"/>
<feature type="domain" description="Peptidase C45 hydrolase" evidence="1">
    <location>
        <begin position="99"/>
        <end position="323"/>
    </location>
</feature>
<dbReference type="Gene3D" id="3.60.60.10">
    <property type="entry name" value="Penicillin V Acylase, Chain A"/>
    <property type="match status" value="1"/>
</dbReference>
<dbReference type="PANTHER" id="PTHR34180:SF1">
    <property type="entry name" value="BETA-ALANYL-DOPAMINE_CARCININE HYDROLASE"/>
    <property type="match status" value="1"/>
</dbReference>
<accession>A0A6N3GG79</accession>
<dbReference type="InterPro" id="IPR047801">
    <property type="entry name" value="Peptidase_C45"/>
</dbReference>
<organism evidence="2">
    <name type="scientific">Eubacterium limosum</name>
    <dbReference type="NCBI Taxonomy" id="1736"/>
    <lineage>
        <taxon>Bacteria</taxon>
        <taxon>Bacillati</taxon>
        <taxon>Bacillota</taxon>
        <taxon>Clostridia</taxon>
        <taxon>Eubacteriales</taxon>
        <taxon>Eubacteriaceae</taxon>
        <taxon>Eubacterium</taxon>
    </lineage>
</organism>
<dbReference type="GO" id="GO:0016740">
    <property type="term" value="F:transferase activity"/>
    <property type="evidence" value="ECO:0007669"/>
    <property type="project" value="UniProtKB-KW"/>
</dbReference>
<name>A0A6N3GG79_EUBLI</name>
<protein>
    <submittedName>
        <fullName evidence="2">Acyl-coenzyme A:6-aminopenicillanic acid acyl-transferase</fullName>
    </submittedName>
</protein>
<gene>
    <name evidence="2" type="ORF">ELLFYP34_03910</name>
</gene>
<dbReference type="NCBIfam" id="NF040521">
    <property type="entry name" value="C45_proenzyme"/>
    <property type="match status" value="1"/>
</dbReference>
<keyword evidence="2" id="KW-0808">Transferase</keyword>
<dbReference type="InterPro" id="IPR029055">
    <property type="entry name" value="Ntn_hydrolases_N"/>
</dbReference>
<dbReference type="SUPFAM" id="SSF56235">
    <property type="entry name" value="N-terminal nucleophile aminohydrolases (Ntn hydrolases)"/>
    <property type="match status" value="1"/>
</dbReference>
<reference evidence="2" key="1">
    <citation type="submission" date="2019-11" db="EMBL/GenBank/DDBJ databases">
        <authorList>
            <person name="Feng L."/>
        </authorList>
    </citation>
    <scope>NUCLEOTIDE SEQUENCE</scope>
    <source>
        <strain evidence="2">ElimosumLFYP34</strain>
    </source>
</reference>
<sequence>MYHNRFKGNHYDIGFRWGTLLREHGSRLLERIDFPITEERLRFAADCVPVYQQYFPEILAEIQGVADGQKCAVEPLRAFLFSMYAMPPACHCSCFAVAGGDKVLFGRNSDFLVSLENTNTNAIYRFLGEAIDFTGNSTAFIEMEDGVNAHGLAAGLTAVYPHAIKPGMNAGMLLRYFLEKCRSTEEVIGRIQELPISSSQTFTVADRSGSIAVLEANRDRVEVIRPTEEKPYVCATNRFHSAPMAAYCDQTLDDWEAEPRYQTLTRALDKKAGDMGLPGAMALLSGRDGFICQYDRKTGKDTVWSVVYDLGAPAIYRAEGNPGRRKFLEDTRFRF</sequence>
<dbReference type="InterPro" id="IPR047794">
    <property type="entry name" value="C45_proenzyme-like"/>
</dbReference>
<evidence type="ECO:0000259" key="1">
    <source>
        <dbReference type="Pfam" id="PF03417"/>
    </source>
</evidence>